<dbReference type="InterPro" id="IPR043964">
    <property type="entry name" value="P-loop_TraG"/>
</dbReference>
<reference evidence="2 3" key="1">
    <citation type="submission" date="2023-01" db="EMBL/GenBank/DDBJ databases">
        <authorList>
            <person name="Lee S.H."/>
            <person name="Jung H.S."/>
            <person name="Yun J.U."/>
        </authorList>
    </citation>
    <scope>NUCLEOTIDE SEQUENCE [LARGE SCALE GENOMIC DNA]</scope>
    <source>
        <strain evidence="2 3">CBA3646</strain>
    </source>
</reference>
<dbReference type="PANTHER" id="PTHR30121:SF6">
    <property type="entry name" value="SLR6007 PROTEIN"/>
    <property type="match status" value="1"/>
</dbReference>
<dbReference type="NCBIfam" id="NF045971">
    <property type="entry name" value="conju_CD1110"/>
    <property type="match status" value="1"/>
</dbReference>
<dbReference type="GO" id="GO:0005524">
    <property type="term" value="F:ATP binding"/>
    <property type="evidence" value="ECO:0007669"/>
    <property type="project" value="UniProtKB-KW"/>
</dbReference>
<sequence length="825" mass="95051">MNQIQKKQQKKLSQVINRSKKMKKEFTKNSATYRPNKKRLGFLNFLKKENNDIHTAQDTIPYQNMFKDGICQVTDRYFTKTVKFEDINYRLAQQEDQRRIFESYCEFLNYFDPSINFQFTFLNQTGYADTMIDSINIESRHDDFEDIRQEYSGMLKNQLAKGNNGLIKNKYITFGIEADSLKVAIPRLERIESDILNNFKILGVRARSLSGSERLNLIHSITHMDTKEKTVFDWDMVKKGGMTTKDFIAPTSFNFKNSKYFKMGSTYGAVSFLLLVSPELSDSMLAEILDIEDDIIVSFHIKSMDQREAIKNVKRKLTDLDKMKIEEQKKAVRSGYDMDIIPSDLANFGEEAKTLLNELQGRNERFFIVSFQITNFASKRQKLENIAFQISGIIQKYNCSMRRMDYQQEQGFVSSLPLALNQVDLDRGLTTSCVAINVPFTTQELFDPGGLYYGLNAISNNMIMIDRNKLKNPNGLILGTPGSGKSFSAKREMTNAFLITNDDIIICDPEAEYYPLVKTLNGQVVKVSPTSKDHINPLDINLNYADGDDPIMLKAQFVISLLELVVGGTQGLQPVELTIIDRCTRAIYQRYIQNPIPENIPILQDLYNELLNQDEQEAHRIATALEIYVTGSLKVFNNPTNVDINNRIVCYDIKELGNQLKKLGMLIIQDQVWNRVSMNRNQSKKTRFYIDECHLLLKEKQTAEYFVEIWKRFRKWGGIPTGLTQNVKDLLLSKEITNIMENSDFVYMLNQASDDRDILAKRLNISKDQLSYVTNSGEGEGLLYFGNVIVPFIDKFPKDTKLYNLMTTKPEEIRRRDAIKQNTSL</sequence>
<protein>
    <submittedName>
        <fullName evidence="2">ATP-binding protein</fullName>
    </submittedName>
</protein>
<dbReference type="SUPFAM" id="SSF52540">
    <property type="entry name" value="P-loop containing nucleoside triphosphate hydrolases"/>
    <property type="match status" value="1"/>
</dbReference>
<keyword evidence="2" id="KW-0067">ATP-binding</keyword>
<dbReference type="Gene3D" id="3.40.50.300">
    <property type="entry name" value="P-loop containing nucleotide triphosphate hydrolases"/>
    <property type="match status" value="1"/>
</dbReference>
<dbReference type="InterPro" id="IPR027417">
    <property type="entry name" value="P-loop_NTPase"/>
</dbReference>
<proteinExistence type="predicted"/>
<dbReference type="InterPro" id="IPR051162">
    <property type="entry name" value="T4SS_component"/>
</dbReference>
<evidence type="ECO:0000313" key="3">
    <source>
        <dbReference type="Proteomes" id="UP001210339"/>
    </source>
</evidence>
<dbReference type="Pfam" id="PF19044">
    <property type="entry name" value="P-loop_TraG"/>
    <property type="match status" value="1"/>
</dbReference>
<name>A0ABY7QSL7_9FIRM</name>
<dbReference type="Gene3D" id="1.10.8.730">
    <property type="match status" value="1"/>
</dbReference>
<evidence type="ECO:0000313" key="2">
    <source>
        <dbReference type="EMBL" id="WBW49321.1"/>
    </source>
</evidence>
<keyword evidence="2" id="KW-0547">Nucleotide-binding</keyword>
<dbReference type="RefSeq" id="WP_271190853.1">
    <property type="nucleotide sequence ID" value="NZ_CP115667.1"/>
</dbReference>
<evidence type="ECO:0000259" key="1">
    <source>
        <dbReference type="Pfam" id="PF19044"/>
    </source>
</evidence>
<dbReference type="PANTHER" id="PTHR30121">
    <property type="entry name" value="UNCHARACTERIZED PROTEIN YJGR-RELATED"/>
    <property type="match status" value="1"/>
</dbReference>
<dbReference type="Proteomes" id="UP001210339">
    <property type="component" value="Chromosome"/>
</dbReference>
<organism evidence="2 3">
    <name type="scientific">Peptoniphilus equinus</name>
    <dbReference type="NCBI Taxonomy" id="3016343"/>
    <lineage>
        <taxon>Bacteria</taxon>
        <taxon>Bacillati</taxon>
        <taxon>Bacillota</taxon>
        <taxon>Tissierellia</taxon>
        <taxon>Tissierellales</taxon>
        <taxon>Peptoniphilaceae</taxon>
        <taxon>Peptoniphilus</taxon>
    </lineage>
</organism>
<gene>
    <name evidence="2" type="ORF">O6R05_04745</name>
</gene>
<accession>A0ABY7QSL7</accession>
<dbReference type="EMBL" id="CP115667">
    <property type="protein sequence ID" value="WBW49321.1"/>
    <property type="molecule type" value="Genomic_DNA"/>
</dbReference>
<feature type="domain" description="TraG P-loop" evidence="1">
    <location>
        <begin position="466"/>
        <end position="752"/>
    </location>
</feature>
<keyword evidence="3" id="KW-1185">Reference proteome</keyword>